<comment type="similarity">
    <text evidence="1 5">Belongs to the universal ribosomal protein uL29 family.</text>
</comment>
<dbReference type="SUPFAM" id="SSF46561">
    <property type="entry name" value="Ribosomal protein L29 (L29p)"/>
    <property type="match status" value="1"/>
</dbReference>
<accession>A0A0C1HF79</accession>
<evidence type="ECO:0000256" key="2">
    <source>
        <dbReference type="ARBA" id="ARBA00022980"/>
    </source>
</evidence>
<evidence type="ECO:0000313" key="8">
    <source>
        <dbReference type="Proteomes" id="UP000031465"/>
    </source>
</evidence>
<dbReference type="NCBIfam" id="TIGR00012">
    <property type="entry name" value="L29"/>
    <property type="match status" value="1"/>
</dbReference>
<dbReference type="CDD" id="cd00427">
    <property type="entry name" value="Ribosomal_L29_HIP"/>
    <property type="match status" value="1"/>
</dbReference>
<comment type="caution">
    <text evidence="7">The sequence shown here is derived from an EMBL/GenBank/DDBJ whole genome shotgun (WGS) entry which is preliminary data.</text>
</comment>
<dbReference type="InterPro" id="IPR018254">
    <property type="entry name" value="Ribosomal_uL29_CS"/>
</dbReference>
<dbReference type="SMR" id="A0A0C1HF79"/>
<dbReference type="HAMAP" id="MF_00374">
    <property type="entry name" value="Ribosomal_uL29"/>
    <property type="match status" value="1"/>
</dbReference>
<evidence type="ECO:0000256" key="5">
    <source>
        <dbReference type="HAMAP-Rule" id="MF_00374"/>
    </source>
</evidence>
<organism evidence="7 8">
    <name type="scientific">Candidatus Protochlamydia amoebophila</name>
    <dbReference type="NCBI Taxonomy" id="362787"/>
    <lineage>
        <taxon>Bacteria</taxon>
        <taxon>Pseudomonadati</taxon>
        <taxon>Chlamydiota</taxon>
        <taxon>Chlamydiia</taxon>
        <taxon>Parachlamydiales</taxon>
        <taxon>Parachlamydiaceae</taxon>
        <taxon>Candidatus Protochlamydia</taxon>
    </lineage>
</organism>
<name>A0A0C1HF79_9BACT</name>
<sequence>MYKAKDLRDQSLEELEATHDESRRKLFELNNEFRSQKKREKPHEMKHTRKDIARLLTVITEKRRENQNQTNQG</sequence>
<dbReference type="InterPro" id="IPR036049">
    <property type="entry name" value="Ribosomal_uL29_sf"/>
</dbReference>
<proteinExistence type="inferred from homology"/>
<evidence type="ECO:0000256" key="1">
    <source>
        <dbReference type="ARBA" id="ARBA00009254"/>
    </source>
</evidence>
<feature type="region of interest" description="Disordered" evidence="6">
    <location>
        <begin position="1"/>
        <end position="20"/>
    </location>
</feature>
<evidence type="ECO:0000256" key="3">
    <source>
        <dbReference type="ARBA" id="ARBA00023274"/>
    </source>
</evidence>
<keyword evidence="3 5" id="KW-0687">Ribonucleoprotein</keyword>
<dbReference type="GO" id="GO:0006412">
    <property type="term" value="P:translation"/>
    <property type="evidence" value="ECO:0007669"/>
    <property type="project" value="UniProtKB-UniRule"/>
</dbReference>
<evidence type="ECO:0000256" key="6">
    <source>
        <dbReference type="SAM" id="MobiDB-lite"/>
    </source>
</evidence>
<dbReference type="RefSeq" id="WP_011174970.1">
    <property type="nucleotide sequence ID" value="NZ_JAEMUB010000035.1"/>
</dbReference>
<dbReference type="Pfam" id="PF00831">
    <property type="entry name" value="Ribosomal_L29"/>
    <property type="match status" value="1"/>
</dbReference>
<gene>
    <name evidence="5 7" type="primary">rpmC</name>
    <name evidence="7" type="ORF">DB44_BG00520</name>
</gene>
<keyword evidence="2 5" id="KW-0689">Ribosomal protein</keyword>
<dbReference type="GO" id="GO:0003735">
    <property type="term" value="F:structural constituent of ribosome"/>
    <property type="evidence" value="ECO:0007669"/>
    <property type="project" value="InterPro"/>
</dbReference>
<evidence type="ECO:0000256" key="4">
    <source>
        <dbReference type="ARBA" id="ARBA00035204"/>
    </source>
</evidence>
<dbReference type="OMA" id="PHEMKHT"/>
<dbReference type="GO" id="GO:1990904">
    <property type="term" value="C:ribonucleoprotein complex"/>
    <property type="evidence" value="ECO:0007669"/>
    <property type="project" value="UniProtKB-KW"/>
</dbReference>
<dbReference type="AlphaFoldDB" id="A0A0C1HF79"/>
<evidence type="ECO:0000313" key="7">
    <source>
        <dbReference type="EMBL" id="KIC73363.1"/>
    </source>
</evidence>
<dbReference type="EMBL" id="JSAN01000030">
    <property type="protein sequence ID" value="KIC73363.1"/>
    <property type="molecule type" value="Genomic_DNA"/>
</dbReference>
<dbReference type="Gene3D" id="1.10.287.310">
    <property type="match status" value="1"/>
</dbReference>
<dbReference type="GO" id="GO:0005840">
    <property type="term" value="C:ribosome"/>
    <property type="evidence" value="ECO:0007669"/>
    <property type="project" value="UniProtKB-KW"/>
</dbReference>
<protein>
    <recommendedName>
        <fullName evidence="4 5">Large ribosomal subunit protein uL29</fullName>
    </recommendedName>
</protein>
<dbReference type="Proteomes" id="UP000031465">
    <property type="component" value="Unassembled WGS sequence"/>
</dbReference>
<dbReference type="InterPro" id="IPR001854">
    <property type="entry name" value="Ribosomal_uL29"/>
</dbReference>
<dbReference type="PROSITE" id="PS00579">
    <property type="entry name" value="RIBOSOMAL_L29"/>
    <property type="match status" value="1"/>
</dbReference>
<reference evidence="7 8" key="1">
    <citation type="journal article" date="2014" name="Mol. Biol. Evol.">
        <title>Massive expansion of Ubiquitination-related gene families within the Chlamydiae.</title>
        <authorList>
            <person name="Domman D."/>
            <person name="Collingro A."/>
            <person name="Lagkouvardos I."/>
            <person name="Gehre L."/>
            <person name="Weinmaier T."/>
            <person name="Rattei T."/>
            <person name="Subtil A."/>
            <person name="Horn M."/>
        </authorList>
    </citation>
    <scope>NUCLEOTIDE SEQUENCE [LARGE SCALE GENOMIC DNA]</scope>
    <source>
        <strain evidence="7 8">EI2</strain>
    </source>
</reference>
<dbReference type="PATRIC" id="fig|362787.3.peg.469"/>